<evidence type="ECO:0000313" key="2">
    <source>
        <dbReference type="Proteomes" id="UP000827872"/>
    </source>
</evidence>
<comment type="caution">
    <text evidence="1">The sequence shown here is derived from an EMBL/GenBank/DDBJ whole genome shotgun (WGS) entry which is preliminary data.</text>
</comment>
<reference evidence="1" key="1">
    <citation type="submission" date="2021-08" db="EMBL/GenBank/DDBJ databases">
        <title>The first chromosome-level gecko genome reveals the dynamic sex chromosomes of Neotropical dwarf geckos (Sphaerodactylidae: Sphaerodactylus).</title>
        <authorList>
            <person name="Pinto B.J."/>
            <person name="Keating S.E."/>
            <person name="Gamble T."/>
        </authorList>
    </citation>
    <scope>NUCLEOTIDE SEQUENCE</scope>
    <source>
        <strain evidence="1">TG3544</strain>
    </source>
</reference>
<name>A0ACB8FS82_9SAUR</name>
<evidence type="ECO:0000313" key="1">
    <source>
        <dbReference type="EMBL" id="KAH8007800.1"/>
    </source>
</evidence>
<gene>
    <name evidence="1" type="ORF">K3G42_025880</name>
</gene>
<organism evidence="1 2">
    <name type="scientific">Sphaerodactylus townsendi</name>
    <dbReference type="NCBI Taxonomy" id="933632"/>
    <lineage>
        <taxon>Eukaryota</taxon>
        <taxon>Metazoa</taxon>
        <taxon>Chordata</taxon>
        <taxon>Craniata</taxon>
        <taxon>Vertebrata</taxon>
        <taxon>Euteleostomi</taxon>
        <taxon>Lepidosauria</taxon>
        <taxon>Squamata</taxon>
        <taxon>Bifurcata</taxon>
        <taxon>Gekkota</taxon>
        <taxon>Sphaerodactylidae</taxon>
        <taxon>Sphaerodactylus</taxon>
    </lineage>
</organism>
<proteinExistence type="predicted"/>
<dbReference type="EMBL" id="CM037619">
    <property type="protein sequence ID" value="KAH8007800.1"/>
    <property type="molecule type" value="Genomic_DNA"/>
</dbReference>
<accession>A0ACB8FS82</accession>
<protein>
    <submittedName>
        <fullName evidence="1">Uncharacterized protein</fullName>
    </submittedName>
</protein>
<keyword evidence="2" id="KW-1185">Reference proteome</keyword>
<dbReference type="Proteomes" id="UP000827872">
    <property type="component" value="Linkage Group LG06"/>
</dbReference>
<sequence>MGWGLKSSGSAELPRPTAPAPPALILHLDSRRSGPGIQRAALTCSRSPSSALHGRRHRGAIVRPAWEVSSAWCGGESPSTTLHGPLALPCGGSLGFRDLPPRFFSGAAGTRSRGIMPPSVIFRAAWVFRMAALVPSTCERSPAMKPWSPSRPGPSRMVLRFPGFIPGNPAPSAAEEPRTLRLRPAGDFLCAARKGDKKNHAKKLREDKMAAADFNTAALAPELQEDSKAVAEGKGDQNSAPQTPGEQTLDCLESLGFPENQKKSSLTSSQDLEHLGVLINTTTS</sequence>